<organism evidence="1 2">
    <name type="scientific">Cyclobacterium marinum (strain ATCC 25205 / DSM 745 / LMG 13164 / NCIMB 1802)</name>
    <name type="common">Flectobacillus marinus</name>
    <dbReference type="NCBI Taxonomy" id="880070"/>
    <lineage>
        <taxon>Bacteria</taxon>
        <taxon>Pseudomonadati</taxon>
        <taxon>Bacteroidota</taxon>
        <taxon>Cytophagia</taxon>
        <taxon>Cytophagales</taxon>
        <taxon>Cyclobacteriaceae</taxon>
        <taxon>Cyclobacterium</taxon>
    </lineage>
</organism>
<sequence length="75" mass="8426">MKNKRIEILQKVANGTLTPEQADEHLLGLSIVGNRLSSDELLNKAQKDVAYKYLDEKGRIDFESGVLTGYGWAFK</sequence>
<dbReference type="RefSeq" id="WP_014018336.1">
    <property type="nucleotide sequence ID" value="NC_015914.1"/>
</dbReference>
<protein>
    <submittedName>
        <fullName evidence="1">Uncharacterized protein</fullName>
    </submittedName>
</protein>
<dbReference type="EMBL" id="CP002955">
    <property type="protein sequence ID" value="AEL24037.1"/>
    <property type="molecule type" value="Genomic_DNA"/>
</dbReference>
<dbReference type="HOGENOM" id="CLU_2664992_0_0_10"/>
<accession>G0J396</accession>
<dbReference type="Proteomes" id="UP000001635">
    <property type="component" value="Chromosome"/>
</dbReference>
<dbReference type="KEGG" id="cmr:Cycma_0255"/>
<dbReference type="STRING" id="880070.Cycma_0255"/>
<keyword evidence="2" id="KW-1185">Reference proteome</keyword>
<name>G0J396_CYCMS</name>
<evidence type="ECO:0000313" key="2">
    <source>
        <dbReference type="Proteomes" id="UP000001635"/>
    </source>
</evidence>
<reference evidence="2" key="1">
    <citation type="submission" date="2011-07" db="EMBL/GenBank/DDBJ databases">
        <title>The complete genome of Cyclobacterium marinum DSM 745.</title>
        <authorList>
            <person name="Lucas S."/>
            <person name="Han J."/>
            <person name="Lapidus A."/>
            <person name="Bruce D."/>
            <person name="Goodwin L."/>
            <person name="Pitluck S."/>
            <person name="Peters L."/>
            <person name="Kyrpides N."/>
            <person name="Mavromatis K."/>
            <person name="Ivanova N."/>
            <person name="Ovchinnikova G."/>
            <person name="Chertkov O."/>
            <person name="Detter J.C."/>
            <person name="Tapia R."/>
            <person name="Han C."/>
            <person name="Land M."/>
            <person name="Hauser L."/>
            <person name="Markowitz V."/>
            <person name="Cheng J.-F."/>
            <person name="Hugenholtz P."/>
            <person name="Woyke T."/>
            <person name="Wu D."/>
            <person name="Tindall B."/>
            <person name="Schuetze A."/>
            <person name="Brambilla E."/>
            <person name="Klenk H.-P."/>
            <person name="Eisen J.A."/>
        </authorList>
    </citation>
    <scope>NUCLEOTIDE SEQUENCE [LARGE SCALE GENOMIC DNA]</scope>
    <source>
        <strain evidence="2">ATCC 25205 / DSM 745 / LMG 13164 / NCIMB 1802</strain>
    </source>
</reference>
<proteinExistence type="predicted"/>
<gene>
    <name evidence="1" type="ordered locus">Cycma_0255</name>
</gene>
<dbReference type="AlphaFoldDB" id="G0J396"/>
<evidence type="ECO:0000313" key="1">
    <source>
        <dbReference type="EMBL" id="AEL24037.1"/>
    </source>
</evidence>